<gene>
    <name evidence="3" type="ORF">BB934_44565</name>
</gene>
<feature type="domain" description="TNase-like" evidence="2">
    <location>
        <begin position="34"/>
        <end position="153"/>
    </location>
</feature>
<accession>A0A1B2EZ82</accession>
<evidence type="ECO:0000313" key="3">
    <source>
        <dbReference type="EMBL" id="ANY85252.1"/>
    </source>
</evidence>
<keyword evidence="3" id="KW-0614">Plasmid</keyword>
<dbReference type="Pfam" id="PF00565">
    <property type="entry name" value="SNase"/>
    <property type="match status" value="1"/>
</dbReference>
<dbReference type="PANTHER" id="PTHR12302:SF26">
    <property type="entry name" value="BLR1266 PROTEIN"/>
    <property type="match status" value="1"/>
</dbReference>
<dbReference type="AlphaFoldDB" id="A0A1B2EZ82"/>
<dbReference type="InterPro" id="IPR016071">
    <property type="entry name" value="Staphylococal_nuclease_OB-fold"/>
</dbReference>
<dbReference type="KEGG" id="moc:BB934_44565"/>
<organism evidence="3">
    <name type="scientific">Microvirga ossetica</name>
    <dbReference type="NCBI Taxonomy" id="1882682"/>
    <lineage>
        <taxon>Bacteria</taxon>
        <taxon>Pseudomonadati</taxon>
        <taxon>Pseudomonadota</taxon>
        <taxon>Alphaproteobacteria</taxon>
        <taxon>Hyphomicrobiales</taxon>
        <taxon>Methylobacteriaceae</taxon>
        <taxon>Microvirga</taxon>
    </lineage>
</organism>
<proteinExistence type="predicted"/>
<sequence length="230" mass="25091">MFPSRMKPFLGAVALCILFITGISAAPLSGQADVVDGDTLSIRGQSARIRLYGVDTPEGQQTCEDAAGKRYLCGSQAADALAALIGRNGRVSCQEEDRDRYGRIVAVCQANGREINAELIRQGWALEYKQYSDGRYSGDEAEARKAKRGLWAGKFVEPWDWRRGERLASEASTGSDRKCAIKGNISSSGKIYHVPGSKNYAKTNIEESNGERWFCTEDEARAAGWRAPGG</sequence>
<evidence type="ECO:0000256" key="1">
    <source>
        <dbReference type="SAM" id="SignalP"/>
    </source>
</evidence>
<dbReference type="PANTHER" id="PTHR12302">
    <property type="entry name" value="EBNA2 BINDING PROTEIN P100"/>
    <property type="match status" value="1"/>
</dbReference>
<dbReference type="EMBL" id="CP016620">
    <property type="protein sequence ID" value="ANY85252.1"/>
    <property type="molecule type" value="Genomic_DNA"/>
</dbReference>
<reference evidence="3" key="1">
    <citation type="submission" date="2016-07" db="EMBL/GenBank/DDBJ databases">
        <title>Microvirga ossetica sp. nov. a new species of rhizobia isolated from root nodules of the legume species Vicia alpestris Steven originated from North Ossetia region in the Caucasus.</title>
        <authorList>
            <person name="Safronova V.I."/>
            <person name="Kuznetsova I.G."/>
            <person name="Sazanova A.L."/>
            <person name="Belimov A."/>
            <person name="Andronov E."/>
            <person name="Osledkin Y.S."/>
            <person name="Onishchuk O.P."/>
            <person name="Kurchak O.N."/>
            <person name="Shaposhnikov A.I."/>
            <person name="Willems A."/>
            <person name="Tikhonovich I.A."/>
        </authorList>
    </citation>
    <scope>NUCLEOTIDE SEQUENCE [LARGE SCALE GENOMIC DNA]</scope>
    <source>
        <strain evidence="3">V5/3M</strain>
        <plasmid evidence="3">unnamed4</plasmid>
    </source>
</reference>
<geneLocation type="plasmid" evidence="3">
    <name>unnamed4</name>
</geneLocation>
<keyword evidence="1" id="KW-0732">Signal</keyword>
<dbReference type="Gene3D" id="2.40.50.90">
    <property type="match status" value="1"/>
</dbReference>
<feature type="chain" id="PRO_5008536317" evidence="1">
    <location>
        <begin position="26"/>
        <end position="230"/>
    </location>
</feature>
<name>A0A1B2EZ82_9HYPH</name>
<feature type="signal peptide" evidence="1">
    <location>
        <begin position="1"/>
        <end position="25"/>
    </location>
</feature>
<dbReference type="SUPFAM" id="SSF50199">
    <property type="entry name" value="Staphylococcal nuclease"/>
    <property type="match status" value="1"/>
</dbReference>
<dbReference type="InterPro" id="IPR035437">
    <property type="entry name" value="SNase_OB-fold_sf"/>
</dbReference>
<evidence type="ECO:0000259" key="2">
    <source>
        <dbReference type="PROSITE" id="PS50830"/>
    </source>
</evidence>
<protein>
    <submittedName>
        <fullName evidence="3">Nuclease</fullName>
    </submittedName>
</protein>
<dbReference type="PROSITE" id="PS50830">
    <property type="entry name" value="TNASE_3"/>
    <property type="match status" value="1"/>
</dbReference>
<dbReference type="SMART" id="SM00318">
    <property type="entry name" value="SNc"/>
    <property type="match status" value="1"/>
</dbReference>